<name>A0A7X0RXK5_9BACL</name>
<sequence>MPERYVGRTVEMIYLDRQGRITQRIVQVRRIQGGRVLGWDVNKRAPRSFDADRILAVRTVPRHVS</sequence>
<keyword evidence="2" id="KW-1185">Reference proteome</keyword>
<gene>
    <name evidence="1" type="ORF">H7C19_33095</name>
</gene>
<comment type="caution">
    <text evidence="1">The sequence shown here is derived from an EMBL/GenBank/DDBJ whole genome shotgun (WGS) entry which is preliminary data.</text>
</comment>
<dbReference type="EMBL" id="JACJVP010000077">
    <property type="protein sequence ID" value="MBB6675508.1"/>
    <property type="molecule type" value="Genomic_DNA"/>
</dbReference>
<dbReference type="RefSeq" id="WP_185673358.1">
    <property type="nucleotide sequence ID" value="NZ_JACJVP010000077.1"/>
</dbReference>
<evidence type="ECO:0000313" key="2">
    <source>
        <dbReference type="Proteomes" id="UP000547209"/>
    </source>
</evidence>
<protein>
    <recommendedName>
        <fullName evidence="3">WYL domain-containing protein</fullName>
    </recommendedName>
</protein>
<reference evidence="1 2" key="1">
    <citation type="submission" date="2020-08" db="EMBL/GenBank/DDBJ databases">
        <title>Cohnella phylogeny.</title>
        <authorList>
            <person name="Dunlap C."/>
        </authorList>
    </citation>
    <scope>NUCLEOTIDE SEQUENCE [LARGE SCALE GENOMIC DNA]</scope>
    <source>
        <strain evidence="1 2">DSM 28246</strain>
    </source>
</reference>
<evidence type="ECO:0000313" key="1">
    <source>
        <dbReference type="EMBL" id="MBB6675508.1"/>
    </source>
</evidence>
<organism evidence="1 2">
    <name type="scientific">Cohnella nanjingensis</name>
    <dbReference type="NCBI Taxonomy" id="1387779"/>
    <lineage>
        <taxon>Bacteria</taxon>
        <taxon>Bacillati</taxon>
        <taxon>Bacillota</taxon>
        <taxon>Bacilli</taxon>
        <taxon>Bacillales</taxon>
        <taxon>Paenibacillaceae</taxon>
        <taxon>Cohnella</taxon>
    </lineage>
</organism>
<dbReference type="Proteomes" id="UP000547209">
    <property type="component" value="Unassembled WGS sequence"/>
</dbReference>
<dbReference type="AlphaFoldDB" id="A0A7X0RXK5"/>
<evidence type="ECO:0008006" key="3">
    <source>
        <dbReference type="Google" id="ProtNLM"/>
    </source>
</evidence>
<proteinExistence type="predicted"/>
<accession>A0A7X0RXK5</accession>